<proteinExistence type="predicted"/>
<dbReference type="STRING" id="33114.A0A2G2X6P4"/>
<evidence type="ECO:0000256" key="1">
    <source>
        <dbReference type="SAM" id="Coils"/>
    </source>
</evidence>
<evidence type="ECO:0000313" key="3">
    <source>
        <dbReference type="Proteomes" id="UP000224567"/>
    </source>
</evidence>
<keyword evidence="1" id="KW-0175">Coiled coil</keyword>
<dbReference type="OrthoDB" id="1925974at2759"/>
<dbReference type="AlphaFoldDB" id="A0A2G2X6P4"/>
<keyword evidence="3" id="KW-1185">Reference proteome</keyword>
<name>A0A2G2X6P4_CAPBA</name>
<reference evidence="3" key="2">
    <citation type="journal article" date="2017" name="J. Anim. Genet.">
        <title>Multiple reference genome sequences of hot pepper reveal the massive evolution of plant disease resistance genes by retroduplication.</title>
        <authorList>
            <person name="Kim S."/>
            <person name="Park J."/>
            <person name="Yeom S.-I."/>
            <person name="Kim Y.-M."/>
            <person name="Seo E."/>
            <person name="Kim K.-T."/>
            <person name="Kim M.-S."/>
            <person name="Lee J.M."/>
            <person name="Cheong K."/>
            <person name="Shin H.-S."/>
            <person name="Kim S.-B."/>
            <person name="Han K."/>
            <person name="Lee J."/>
            <person name="Park M."/>
            <person name="Lee H.-A."/>
            <person name="Lee H.-Y."/>
            <person name="Lee Y."/>
            <person name="Oh S."/>
            <person name="Lee J.H."/>
            <person name="Choi E."/>
            <person name="Choi E."/>
            <person name="Lee S.E."/>
            <person name="Jeon J."/>
            <person name="Kim H."/>
            <person name="Choi G."/>
            <person name="Song H."/>
            <person name="Lee J."/>
            <person name="Lee S.-C."/>
            <person name="Kwon J.-K."/>
            <person name="Lee H.-Y."/>
            <person name="Koo N."/>
            <person name="Hong Y."/>
            <person name="Kim R.W."/>
            <person name="Kang W.-H."/>
            <person name="Huh J.H."/>
            <person name="Kang B.-C."/>
            <person name="Yang T.-J."/>
            <person name="Lee Y.-H."/>
            <person name="Bennetzen J.L."/>
            <person name="Choi D."/>
        </authorList>
    </citation>
    <scope>NUCLEOTIDE SEQUENCE [LARGE SCALE GENOMIC DNA]</scope>
    <source>
        <strain evidence="3">cv. PBC81</strain>
    </source>
</reference>
<dbReference type="InterPro" id="IPR040300">
    <property type="entry name" value="At3g49055-like"/>
</dbReference>
<reference evidence="2 3" key="1">
    <citation type="journal article" date="2017" name="Genome Biol.">
        <title>New reference genome sequences of hot pepper reveal the massive evolution of plant disease-resistance genes by retroduplication.</title>
        <authorList>
            <person name="Kim S."/>
            <person name="Park J."/>
            <person name="Yeom S.I."/>
            <person name="Kim Y.M."/>
            <person name="Seo E."/>
            <person name="Kim K.T."/>
            <person name="Kim M.S."/>
            <person name="Lee J.M."/>
            <person name="Cheong K."/>
            <person name="Shin H.S."/>
            <person name="Kim S.B."/>
            <person name="Han K."/>
            <person name="Lee J."/>
            <person name="Park M."/>
            <person name="Lee H.A."/>
            <person name="Lee H.Y."/>
            <person name="Lee Y."/>
            <person name="Oh S."/>
            <person name="Lee J.H."/>
            <person name="Choi E."/>
            <person name="Choi E."/>
            <person name="Lee S.E."/>
            <person name="Jeon J."/>
            <person name="Kim H."/>
            <person name="Choi G."/>
            <person name="Song H."/>
            <person name="Lee J."/>
            <person name="Lee S.C."/>
            <person name="Kwon J.K."/>
            <person name="Lee H.Y."/>
            <person name="Koo N."/>
            <person name="Hong Y."/>
            <person name="Kim R.W."/>
            <person name="Kang W.H."/>
            <person name="Huh J.H."/>
            <person name="Kang B.C."/>
            <person name="Yang T.J."/>
            <person name="Lee Y.H."/>
            <person name="Bennetzen J.L."/>
            <person name="Choi D."/>
        </authorList>
    </citation>
    <scope>NUCLEOTIDE SEQUENCE [LARGE SCALE GENOMIC DNA]</scope>
    <source>
        <strain evidence="3">cv. PBC81</strain>
    </source>
</reference>
<dbReference type="PANTHER" id="PTHR34937">
    <property type="entry name" value="OS08G0559800 PROTEIN"/>
    <property type="match status" value="1"/>
</dbReference>
<protein>
    <submittedName>
        <fullName evidence="2">Uncharacterized protein</fullName>
    </submittedName>
</protein>
<dbReference type="PANTHER" id="PTHR34937:SF2">
    <property type="entry name" value="OS08G0559800 PROTEIN"/>
    <property type="match status" value="1"/>
</dbReference>
<accession>A0A2G2X6P4</accession>
<organism evidence="2 3">
    <name type="scientific">Capsicum baccatum</name>
    <name type="common">Peruvian pepper</name>
    <dbReference type="NCBI Taxonomy" id="33114"/>
    <lineage>
        <taxon>Eukaryota</taxon>
        <taxon>Viridiplantae</taxon>
        <taxon>Streptophyta</taxon>
        <taxon>Embryophyta</taxon>
        <taxon>Tracheophyta</taxon>
        <taxon>Spermatophyta</taxon>
        <taxon>Magnoliopsida</taxon>
        <taxon>eudicotyledons</taxon>
        <taxon>Gunneridae</taxon>
        <taxon>Pentapetalae</taxon>
        <taxon>asterids</taxon>
        <taxon>lamiids</taxon>
        <taxon>Solanales</taxon>
        <taxon>Solanaceae</taxon>
        <taxon>Solanoideae</taxon>
        <taxon>Capsiceae</taxon>
        <taxon>Capsicum</taxon>
    </lineage>
</organism>
<evidence type="ECO:0000313" key="2">
    <source>
        <dbReference type="EMBL" id="PHT53184.1"/>
    </source>
</evidence>
<sequence length="528" mass="61291">MGEDDRMGRVDEDDGMGGMDKRFFLHESFNHKPERPIHLMETPSQIRDLHSRNISLLVEIETLRASNQSLQSELTQKDELLHQTQLQKDDVLKKYVDLSKERDTLRLAIQRLEDDFYEETERIRTELEVSKKKAEELVTEKREQSEVCSRNLEIMQSAKHGLMRLVENLDLTPNRSGDSELKSEKTKLLNEKSTVFSLVVELVNLVEEKWGEYEETRKKEKRELEKSVMSLTEENRDASSLLKIALVEKEAAEKSLNRLRGNTEQKKAAIFQIAERGLQRVGFGFGFMMGSATTETSSDNDECEKEAVTLASTVETITKKLRVEITQLQKSLEESRSDMESLQHLSDKQSQKLAENMIYIKELEDKKMMLTQKVEELMKENKEAEEEISRWREACEMEVEAGKKDIKENKELANILKEELEKTRTALRTTNSMLKLKDELEEAAICAREAAERDLQLADRRATELRKQIVELSKQLEVAGKKEQINRRRVRHVCWPMRSLKFCDATNTTAARNVTRMLPEMQAFIRNT</sequence>
<feature type="coiled-coil region" evidence="1">
    <location>
        <begin position="318"/>
        <end position="482"/>
    </location>
</feature>
<feature type="coiled-coil region" evidence="1">
    <location>
        <begin position="60"/>
        <end position="144"/>
    </location>
</feature>
<comment type="caution">
    <text evidence="2">The sequence shown here is derived from an EMBL/GenBank/DDBJ whole genome shotgun (WGS) entry which is preliminary data.</text>
</comment>
<gene>
    <name evidence="2" type="ORF">CQW23_07646</name>
</gene>
<feature type="coiled-coil region" evidence="1">
    <location>
        <begin position="221"/>
        <end position="269"/>
    </location>
</feature>
<dbReference type="EMBL" id="MLFT02000003">
    <property type="protein sequence ID" value="PHT53184.1"/>
    <property type="molecule type" value="Genomic_DNA"/>
</dbReference>
<dbReference type="Proteomes" id="UP000224567">
    <property type="component" value="Unassembled WGS sequence"/>
</dbReference>